<dbReference type="EMBL" id="BMKX01000001">
    <property type="protein sequence ID" value="GGJ51955.1"/>
    <property type="molecule type" value="Genomic_DNA"/>
</dbReference>
<sequence>MPKFMSYPDLSGSARIYPSLIGIGKAFLVQSCPQRIDSWTWLFRARDGFLIVKLYRIDADSFLGVAHWVYKDIFTPAALPGLWN</sequence>
<name>A0ABQ2DAX4_9MICC</name>
<evidence type="ECO:0000313" key="2">
    <source>
        <dbReference type="Proteomes" id="UP000606115"/>
    </source>
</evidence>
<gene>
    <name evidence="1" type="ORF">GCM10007173_08180</name>
</gene>
<keyword evidence="2" id="KW-1185">Reference proteome</keyword>
<accession>A0ABQ2DAX4</accession>
<proteinExistence type="predicted"/>
<dbReference type="Proteomes" id="UP000606115">
    <property type="component" value="Unassembled WGS sequence"/>
</dbReference>
<evidence type="ECO:0000313" key="1">
    <source>
        <dbReference type="EMBL" id="GGJ51955.1"/>
    </source>
</evidence>
<reference evidence="2" key="1">
    <citation type="journal article" date="2019" name="Int. J. Syst. Evol. Microbiol.">
        <title>The Global Catalogue of Microorganisms (GCM) 10K type strain sequencing project: providing services to taxonomists for standard genome sequencing and annotation.</title>
        <authorList>
            <consortium name="The Broad Institute Genomics Platform"/>
            <consortium name="The Broad Institute Genome Sequencing Center for Infectious Disease"/>
            <person name="Wu L."/>
            <person name="Ma J."/>
        </authorList>
    </citation>
    <scope>NUCLEOTIDE SEQUENCE [LARGE SCALE GENOMIC DNA]</scope>
    <source>
        <strain evidence="2">CGMCC 1.3685</strain>
    </source>
</reference>
<comment type="caution">
    <text evidence="1">The sequence shown here is derived from an EMBL/GenBank/DDBJ whole genome shotgun (WGS) entry which is preliminary data.</text>
</comment>
<protein>
    <submittedName>
        <fullName evidence="1">Uncharacterized protein</fullName>
    </submittedName>
</protein>
<organism evidence="1 2">
    <name type="scientific">Glutamicibacter ardleyensis</name>
    <dbReference type="NCBI Taxonomy" id="225894"/>
    <lineage>
        <taxon>Bacteria</taxon>
        <taxon>Bacillati</taxon>
        <taxon>Actinomycetota</taxon>
        <taxon>Actinomycetes</taxon>
        <taxon>Micrococcales</taxon>
        <taxon>Micrococcaceae</taxon>
        <taxon>Glutamicibacter</taxon>
    </lineage>
</organism>